<sequence>MSCVGLLPIPAGTPHVSSPAADDIIPEDDLALVQYGQPSRMIGGPLMMEAALKVDRCLARLQNLQGTVTLPAPAVSATVSACISPVYSRSKSCIGSPRFEKEEKEPVIRIHDILSFSEDFNGKLSTLTPKRKGKYLRRLSLSKTEVFDDKKDPLDPHGEWKHWSSGAGDVHKVVSEILMASQIAKEITSMVNACLVNGELGSSDEEKAARKSNNNKHKNNNSNNNYNKLKAQASSSNNKGSVIAASSSSSRRILKKQDPMHKFRVMTSSDGSKRRHSSAGASSSSRREVLYPKSKPIPADLMRPSEANLAQEISSTERKMQSRRSPRGGAPASSSRISAEEPVRKSRSKTVAATPARATSSAEASSSSGSKNQRRVVVVGTGEKSRTAGGGSQRRTLLKVAGGPSLAGAGTPRASVEWSLAKAHAPVAREHDAVIEDGPAAARLLSEEAVSKRGTSVREADGRIPSGVTSAVLASADDLLWNKLRARVAAAASSVKDPSSVDQSSGGNNNIRVAGAVANVNNTDPVLAKIQTKVVATSMAQTRATTAAAGTEEDPVLKRILARVAAAAEPLTRSPVSEEEELPATIRSRAAGTPRKSAAAAAVTTSLGMWEAKEITNSHNSPRAAVGGMLSKKQAAGATAIGSTSSAGAAVIKGVRSSRSPPQTSAVAGVEPRLSPSSVGESAAVQSSATTFWRDTFNKIHVQQQLPLSATAVQTPASEALPPPEQSSKFSRSPSRSRGSSSPRIRILPHQQQQGVPTTGAANTIRKASPNAVINGKAITSQEENGSVTSKSSFKSGRNEDWFKKSLEATEISLGPGGKLWGRSGGNNKAVLFSNPTFAPASPPGARPSPGRSRSSTPTPSNGNHNAPAVRQPSPKRSTSATRRMREWVENILPRRRSVSPNIGGRSLPSLISRLPSRGRKASVSAPRASYFPFSSSRNEAPAPAEAGEERIHLPLPPCREAEQRIHLPLPPCRQAEQLAASKLKELPPARRQVIELKAHKERMDRQAHHMAAQKLIMVQDWNRTVEPPAPFEKDVGVAEQPPAPFLYSKRQLNDMGFNDVKKKPLEDTECTPKVGRDLDVKYSWGKKETELPAIEKETEIVEFTQGLRMEEEEVGARRVLSQCKSVNQGQGVVAAAAWNGPDKENIGLVAKGFGVGALRKSCSVNSQRSTSTIRAMSTGKIRPGPSFLKRAKEWMRTQTPFRDRPQKTTAL</sequence>
<feature type="region of interest" description="Disordered" evidence="1">
    <location>
        <begin position="653"/>
        <end position="682"/>
    </location>
</feature>
<evidence type="ECO:0000256" key="1">
    <source>
        <dbReference type="SAM" id="MobiDB-lite"/>
    </source>
</evidence>
<dbReference type="PANTHER" id="PTHR35728:SF1">
    <property type="entry name" value="MICROTUBULE-BINDING PROTEIN TANGLED-RELATED"/>
    <property type="match status" value="1"/>
</dbReference>
<evidence type="ECO:0000313" key="2">
    <source>
        <dbReference type="EMBL" id="KAL2635974.1"/>
    </source>
</evidence>
<accession>A0ABD1YYX2</accession>
<feature type="compositionally biased region" description="Low complexity" evidence="1">
    <location>
        <begin position="350"/>
        <end position="370"/>
    </location>
</feature>
<protein>
    <submittedName>
        <fullName evidence="2">Uncharacterized protein</fullName>
    </submittedName>
</protein>
<keyword evidence="3" id="KW-1185">Reference proteome</keyword>
<dbReference type="PANTHER" id="PTHR35728">
    <property type="entry name" value="MICROTUBULE-BINDING PROTEIN TANGLED-RELATED"/>
    <property type="match status" value="1"/>
</dbReference>
<feature type="compositionally biased region" description="Low complexity" evidence="1">
    <location>
        <begin position="848"/>
        <end position="861"/>
    </location>
</feature>
<feature type="compositionally biased region" description="Low complexity" evidence="1">
    <location>
        <begin position="904"/>
        <end position="916"/>
    </location>
</feature>
<dbReference type="EMBL" id="JBHFFA010000003">
    <property type="protein sequence ID" value="KAL2635974.1"/>
    <property type="molecule type" value="Genomic_DNA"/>
</dbReference>
<proteinExistence type="predicted"/>
<name>A0ABD1YYX2_9MARC</name>
<dbReference type="AlphaFoldDB" id="A0ABD1YYX2"/>
<feature type="region of interest" description="Disordered" evidence="1">
    <location>
        <begin position="715"/>
        <end position="760"/>
    </location>
</feature>
<feature type="compositionally biased region" description="Low complexity" evidence="1">
    <location>
        <begin position="220"/>
        <end position="230"/>
    </location>
</feature>
<feature type="region of interest" description="Disordered" evidence="1">
    <location>
        <begin position="774"/>
        <end position="797"/>
    </location>
</feature>
<organism evidence="2 3">
    <name type="scientific">Riccia fluitans</name>
    <dbReference type="NCBI Taxonomy" id="41844"/>
    <lineage>
        <taxon>Eukaryota</taxon>
        <taxon>Viridiplantae</taxon>
        <taxon>Streptophyta</taxon>
        <taxon>Embryophyta</taxon>
        <taxon>Marchantiophyta</taxon>
        <taxon>Marchantiopsida</taxon>
        <taxon>Marchantiidae</taxon>
        <taxon>Marchantiales</taxon>
        <taxon>Ricciaceae</taxon>
        <taxon>Riccia</taxon>
    </lineage>
</organism>
<feature type="region of interest" description="Disordered" evidence="1">
    <location>
        <begin position="205"/>
        <end position="376"/>
    </location>
</feature>
<evidence type="ECO:0000313" key="3">
    <source>
        <dbReference type="Proteomes" id="UP001605036"/>
    </source>
</evidence>
<feature type="compositionally biased region" description="Polar residues" evidence="1">
    <location>
        <begin position="778"/>
        <end position="796"/>
    </location>
</feature>
<feature type="compositionally biased region" description="Polar residues" evidence="1">
    <location>
        <begin position="750"/>
        <end position="760"/>
    </location>
</feature>
<feature type="region of interest" description="Disordered" evidence="1">
    <location>
        <begin position="898"/>
        <end position="926"/>
    </location>
</feature>
<reference evidence="2 3" key="1">
    <citation type="submission" date="2024-09" db="EMBL/GenBank/DDBJ databases">
        <title>Chromosome-scale assembly of Riccia fluitans.</title>
        <authorList>
            <person name="Paukszto L."/>
            <person name="Sawicki J."/>
            <person name="Karawczyk K."/>
            <person name="Piernik-Szablinska J."/>
            <person name="Szczecinska M."/>
            <person name="Mazdziarz M."/>
        </authorList>
    </citation>
    <scope>NUCLEOTIDE SEQUENCE [LARGE SCALE GENOMIC DNA]</scope>
    <source>
        <strain evidence="2">Rf_01</strain>
        <tissue evidence="2">Aerial parts of the thallus</tissue>
    </source>
</reference>
<dbReference type="Proteomes" id="UP001605036">
    <property type="component" value="Unassembled WGS sequence"/>
</dbReference>
<dbReference type="InterPro" id="IPR044709">
    <property type="entry name" value="TAN1"/>
</dbReference>
<comment type="caution">
    <text evidence="2">The sequence shown here is derived from an EMBL/GenBank/DDBJ whole genome shotgun (WGS) entry which is preliminary data.</text>
</comment>
<gene>
    <name evidence="2" type="ORF">R1flu_007453</name>
</gene>
<feature type="region of interest" description="Disordered" evidence="1">
    <location>
        <begin position="832"/>
        <end position="883"/>
    </location>
</feature>
<feature type="compositionally biased region" description="Polar residues" evidence="1">
    <location>
        <begin position="657"/>
        <end position="666"/>
    </location>
</feature>
<feature type="compositionally biased region" description="Low complexity" evidence="1">
    <location>
        <begin position="727"/>
        <end position="746"/>
    </location>
</feature>
<feature type="region of interest" description="Disordered" evidence="1">
    <location>
        <begin position="572"/>
        <end position="597"/>
    </location>
</feature>